<keyword evidence="2" id="KW-1185">Reference proteome</keyword>
<dbReference type="AlphaFoldDB" id="A0A397TL88"/>
<evidence type="ECO:0000313" key="1">
    <source>
        <dbReference type="EMBL" id="RIA95604.1"/>
    </source>
</evidence>
<proteinExistence type="predicted"/>
<protein>
    <submittedName>
        <fullName evidence="1">Uncharacterized protein</fullName>
    </submittedName>
</protein>
<gene>
    <name evidence="1" type="ORF">C1645_816413</name>
</gene>
<name>A0A397TL88_9GLOM</name>
<dbReference type="Proteomes" id="UP000265703">
    <property type="component" value="Unassembled WGS sequence"/>
</dbReference>
<organism evidence="1 2">
    <name type="scientific">Glomus cerebriforme</name>
    <dbReference type="NCBI Taxonomy" id="658196"/>
    <lineage>
        <taxon>Eukaryota</taxon>
        <taxon>Fungi</taxon>
        <taxon>Fungi incertae sedis</taxon>
        <taxon>Mucoromycota</taxon>
        <taxon>Glomeromycotina</taxon>
        <taxon>Glomeromycetes</taxon>
        <taxon>Glomerales</taxon>
        <taxon>Glomeraceae</taxon>
        <taxon>Glomus</taxon>
    </lineage>
</organism>
<evidence type="ECO:0000313" key="2">
    <source>
        <dbReference type="Proteomes" id="UP000265703"/>
    </source>
</evidence>
<accession>A0A397TL88</accession>
<dbReference type="EMBL" id="QKYT01000058">
    <property type="protein sequence ID" value="RIA95604.1"/>
    <property type="molecule type" value="Genomic_DNA"/>
</dbReference>
<comment type="caution">
    <text evidence="1">The sequence shown here is derived from an EMBL/GenBank/DDBJ whole genome shotgun (WGS) entry which is preliminary data.</text>
</comment>
<reference evidence="1 2" key="1">
    <citation type="submission" date="2018-06" db="EMBL/GenBank/DDBJ databases">
        <title>Comparative genomics reveals the genomic features of Rhizophagus irregularis, R. cerebriforme, R. diaphanum and Gigaspora rosea, and their symbiotic lifestyle signature.</title>
        <authorList>
            <person name="Morin E."/>
            <person name="San Clemente H."/>
            <person name="Chen E.C.H."/>
            <person name="De La Providencia I."/>
            <person name="Hainaut M."/>
            <person name="Kuo A."/>
            <person name="Kohler A."/>
            <person name="Murat C."/>
            <person name="Tang N."/>
            <person name="Roy S."/>
            <person name="Loubradou J."/>
            <person name="Henrissat B."/>
            <person name="Grigoriev I.V."/>
            <person name="Corradi N."/>
            <person name="Roux C."/>
            <person name="Martin F.M."/>
        </authorList>
    </citation>
    <scope>NUCLEOTIDE SEQUENCE [LARGE SCALE GENOMIC DNA]</scope>
    <source>
        <strain evidence="1 2">DAOM 227022</strain>
    </source>
</reference>
<sequence length="199" mass="23145">MSSNRYRCHLSEKELIVTPSSPLQPDHKNYLKLIRVQNNNLPQPDLEGKPWLIPSNLNTAVYIPFDRKHFNYNNNLSTLAHKFGDAYSSRFVTTFSVEGCEKFFHDQHSVKEQNRNKQALIKHQANEKKKARIDKAISEKEEKQCYKSDPSFINTLFVPFLQQIKDEGLDNLFTISNIDFLKNTSGNILIKTLPFLKFI</sequence>